<reference evidence="1" key="1">
    <citation type="submission" date="2013-07" db="EMBL/GenBank/DDBJ databases">
        <title>The genome of an arbuscular mycorrhizal fungus provides insights into the evolution of the oldest plant symbiosis.</title>
        <authorList>
            <consortium name="DOE Joint Genome Institute"/>
            <person name="Tisserant E."/>
            <person name="Malbreil M."/>
            <person name="Kuo A."/>
            <person name="Kohler A."/>
            <person name="Symeonidi A."/>
            <person name="Balestrini R."/>
            <person name="Charron P."/>
            <person name="Duensing N."/>
            <person name="Frei-dit-Frey N."/>
            <person name="Gianinazzi-Pearson V."/>
            <person name="Gilbert B."/>
            <person name="Handa Y."/>
            <person name="Hijri M."/>
            <person name="Kaul R."/>
            <person name="Kawaguchi M."/>
            <person name="Krajinski F."/>
            <person name="Lammers P."/>
            <person name="Lapierre D."/>
            <person name="Masclaux F.G."/>
            <person name="Murat C."/>
            <person name="Morin E."/>
            <person name="Ndikumana S."/>
            <person name="Pagni M."/>
            <person name="Petitpierre D."/>
            <person name="Requena N."/>
            <person name="Rosikiewicz P."/>
            <person name="Riley R."/>
            <person name="Saito K."/>
            <person name="San Clemente H."/>
            <person name="Shapiro H."/>
            <person name="van Tuinen D."/>
            <person name="Becard G."/>
            <person name="Bonfante P."/>
            <person name="Paszkowski U."/>
            <person name="Shachar-Hill Y."/>
            <person name="Young J.P."/>
            <person name="Sanders I.R."/>
            <person name="Henrissat B."/>
            <person name="Rensing S.A."/>
            <person name="Grigoriev I.V."/>
            <person name="Corradi N."/>
            <person name="Roux C."/>
            <person name="Martin F."/>
        </authorList>
    </citation>
    <scope>NUCLEOTIDE SEQUENCE</scope>
    <source>
        <strain evidence="1">DAOM 197198</strain>
    </source>
</reference>
<protein>
    <submittedName>
        <fullName evidence="1">Uncharacterized protein</fullName>
    </submittedName>
</protein>
<gene>
    <name evidence="1" type="ORF">GLOINDRAFT_34347</name>
</gene>
<name>U9TDR1_RHIID</name>
<accession>U9TDR1</accession>
<dbReference type="HOGENOM" id="CLU_2723480_0_0_1"/>
<evidence type="ECO:0000313" key="1">
    <source>
        <dbReference type="EMBL" id="ESA06309.1"/>
    </source>
</evidence>
<dbReference type="AlphaFoldDB" id="U9TDR1"/>
<proteinExistence type="predicted"/>
<organism evidence="1">
    <name type="scientific">Rhizophagus irregularis (strain DAOM 181602 / DAOM 197198 / MUCL 43194)</name>
    <name type="common">Arbuscular mycorrhizal fungus</name>
    <name type="synonym">Glomus intraradices</name>
    <dbReference type="NCBI Taxonomy" id="747089"/>
    <lineage>
        <taxon>Eukaryota</taxon>
        <taxon>Fungi</taxon>
        <taxon>Fungi incertae sedis</taxon>
        <taxon>Mucoromycota</taxon>
        <taxon>Glomeromycotina</taxon>
        <taxon>Glomeromycetes</taxon>
        <taxon>Glomerales</taxon>
        <taxon>Glomeraceae</taxon>
        <taxon>Rhizophagus</taxon>
    </lineage>
</organism>
<dbReference type="EMBL" id="KI291789">
    <property type="protein sequence ID" value="ESA06309.1"/>
    <property type="molecule type" value="Genomic_DNA"/>
</dbReference>
<sequence length="72" mass="8408">MPKYTTNRKKIIWVLGKIPLAISHEILSLHRKVDIRENILRFYGITNKENDNVISDFHAALLADALLNKYFL</sequence>